<feature type="compositionally biased region" description="Basic and acidic residues" evidence="1">
    <location>
        <begin position="12"/>
        <end position="23"/>
    </location>
</feature>
<proteinExistence type="predicted"/>
<protein>
    <recommendedName>
        <fullName evidence="2">G-patch domain-containing protein</fullName>
    </recommendedName>
</protein>
<feature type="non-terminal residue" evidence="3">
    <location>
        <position position="307"/>
    </location>
</feature>
<dbReference type="AlphaFoldDB" id="A0A6A6BR62"/>
<evidence type="ECO:0000313" key="4">
    <source>
        <dbReference type="Proteomes" id="UP000799438"/>
    </source>
</evidence>
<dbReference type="EMBL" id="ML995475">
    <property type="protein sequence ID" value="KAF2146602.1"/>
    <property type="molecule type" value="Genomic_DNA"/>
</dbReference>
<feature type="domain" description="G-patch" evidence="2">
    <location>
        <begin position="64"/>
        <end position="110"/>
    </location>
</feature>
<feature type="compositionally biased region" description="Basic and acidic residues" evidence="1">
    <location>
        <begin position="87"/>
        <end position="147"/>
    </location>
</feature>
<sequence>EDEDDYMSMVIEEPKKPVRETALMKRAREKREAEDRSRVKSKKEREAEAAAAREAAMEKPLDTTASKGFKMMAKFGFKEGGTLGKSGEGRTEPIRATMKHDKGGIGVDTEKKRKIAEAAESEAKRIKEDTGDFRERMREEREAKRLEGQMIGAQKIAERLDAGPEHQDRGDSKDALPATDPMNTKPLSSINVLYRGLIRHRREKERESRMRYDMEQGLSRLPTYEDSSEDEDDKRALGKEEKIKIVEEELEEEDPELDEFNALEPSERVAKLVQYLRDVHNYCFYCKFQYPDAQMEGCPGITEEDHD</sequence>
<dbReference type="InterPro" id="IPR000467">
    <property type="entry name" value="G_patch_dom"/>
</dbReference>
<feature type="compositionally biased region" description="Basic and acidic residues" evidence="1">
    <location>
        <begin position="156"/>
        <end position="174"/>
    </location>
</feature>
<gene>
    <name evidence="3" type="ORF">K452DRAFT_199385</name>
</gene>
<dbReference type="OrthoDB" id="786951at2759"/>
<evidence type="ECO:0000313" key="3">
    <source>
        <dbReference type="EMBL" id="KAF2146602.1"/>
    </source>
</evidence>
<dbReference type="Proteomes" id="UP000799438">
    <property type="component" value="Unassembled WGS sequence"/>
</dbReference>
<evidence type="ECO:0000256" key="1">
    <source>
        <dbReference type="SAM" id="MobiDB-lite"/>
    </source>
</evidence>
<feature type="region of interest" description="Disordered" evidence="1">
    <location>
        <begin position="203"/>
        <end position="240"/>
    </location>
</feature>
<dbReference type="PROSITE" id="PS50174">
    <property type="entry name" value="G_PATCH"/>
    <property type="match status" value="1"/>
</dbReference>
<feature type="region of interest" description="Disordered" evidence="1">
    <location>
        <begin position="1"/>
        <end position="63"/>
    </location>
</feature>
<dbReference type="Pfam" id="PF13821">
    <property type="entry name" value="DUF4187"/>
    <property type="match status" value="1"/>
</dbReference>
<dbReference type="SMART" id="SM01173">
    <property type="entry name" value="DUF4187"/>
    <property type="match status" value="1"/>
</dbReference>
<accession>A0A6A6BR62</accession>
<keyword evidence="4" id="KW-1185">Reference proteome</keyword>
<reference evidence="3" key="1">
    <citation type="journal article" date="2020" name="Stud. Mycol.">
        <title>101 Dothideomycetes genomes: a test case for predicting lifestyles and emergence of pathogens.</title>
        <authorList>
            <person name="Haridas S."/>
            <person name="Albert R."/>
            <person name="Binder M."/>
            <person name="Bloem J."/>
            <person name="Labutti K."/>
            <person name="Salamov A."/>
            <person name="Andreopoulos B."/>
            <person name="Baker S."/>
            <person name="Barry K."/>
            <person name="Bills G."/>
            <person name="Bluhm B."/>
            <person name="Cannon C."/>
            <person name="Castanera R."/>
            <person name="Culley D."/>
            <person name="Daum C."/>
            <person name="Ezra D."/>
            <person name="Gonzalez J."/>
            <person name="Henrissat B."/>
            <person name="Kuo A."/>
            <person name="Liang C."/>
            <person name="Lipzen A."/>
            <person name="Lutzoni F."/>
            <person name="Magnuson J."/>
            <person name="Mondo S."/>
            <person name="Nolan M."/>
            <person name="Ohm R."/>
            <person name="Pangilinan J."/>
            <person name="Park H.-J."/>
            <person name="Ramirez L."/>
            <person name="Alfaro M."/>
            <person name="Sun H."/>
            <person name="Tritt A."/>
            <person name="Yoshinaga Y."/>
            <person name="Zwiers L.-H."/>
            <person name="Turgeon B."/>
            <person name="Goodwin S."/>
            <person name="Spatafora J."/>
            <person name="Crous P."/>
            <person name="Grigoriev I."/>
        </authorList>
    </citation>
    <scope>NUCLEOTIDE SEQUENCE</scope>
    <source>
        <strain evidence="3">CBS 121167</strain>
    </source>
</reference>
<feature type="non-terminal residue" evidence="3">
    <location>
        <position position="1"/>
    </location>
</feature>
<dbReference type="GO" id="GO:0000776">
    <property type="term" value="C:kinetochore"/>
    <property type="evidence" value="ECO:0007669"/>
    <property type="project" value="TreeGrafter"/>
</dbReference>
<dbReference type="InterPro" id="IPR039249">
    <property type="entry name" value="GPATCH11"/>
</dbReference>
<dbReference type="SMART" id="SM00443">
    <property type="entry name" value="G_patch"/>
    <property type="match status" value="1"/>
</dbReference>
<feature type="compositionally biased region" description="Basic and acidic residues" evidence="1">
    <location>
        <begin position="29"/>
        <end position="48"/>
    </location>
</feature>
<evidence type="ECO:0000259" key="2">
    <source>
        <dbReference type="PROSITE" id="PS50174"/>
    </source>
</evidence>
<dbReference type="GeneID" id="54293503"/>
<dbReference type="GO" id="GO:0003676">
    <property type="term" value="F:nucleic acid binding"/>
    <property type="evidence" value="ECO:0007669"/>
    <property type="project" value="InterPro"/>
</dbReference>
<dbReference type="PANTHER" id="PTHR21032">
    <property type="entry name" value="G PATCH DOMAIN-CONTAINING PROTEIN 11"/>
    <property type="match status" value="1"/>
</dbReference>
<dbReference type="InterPro" id="IPR025239">
    <property type="entry name" value="DUF4187"/>
</dbReference>
<name>A0A6A6BR62_9PEZI</name>
<dbReference type="PANTHER" id="PTHR21032:SF0">
    <property type="entry name" value="G PATCH DOMAIN-CONTAINING PROTEIN 11"/>
    <property type="match status" value="1"/>
</dbReference>
<feature type="compositionally biased region" description="Basic and acidic residues" evidence="1">
    <location>
        <begin position="204"/>
        <end position="214"/>
    </location>
</feature>
<organism evidence="3 4">
    <name type="scientific">Aplosporella prunicola CBS 121167</name>
    <dbReference type="NCBI Taxonomy" id="1176127"/>
    <lineage>
        <taxon>Eukaryota</taxon>
        <taxon>Fungi</taxon>
        <taxon>Dikarya</taxon>
        <taxon>Ascomycota</taxon>
        <taxon>Pezizomycotina</taxon>
        <taxon>Dothideomycetes</taxon>
        <taxon>Dothideomycetes incertae sedis</taxon>
        <taxon>Botryosphaeriales</taxon>
        <taxon>Aplosporellaceae</taxon>
        <taxon>Aplosporella</taxon>
    </lineage>
</organism>
<dbReference type="RefSeq" id="XP_033402311.1">
    <property type="nucleotide sequence ID" value="XM_033536007.1"/>
</dbReference>
<dbReference type="Pfam" id="PF01585">
    <property type="entry name" value="G-patch"/>
    <property type="match status" value="1"/>
</dbReference>
<feature type="region of interest" description="Disordered" evidence="1">
    <location>
        <begin position="78"/>
        <end position="187"/>
    </location>
</feature>